<sequence length="290" mass="31237">MAEHEQNSRRVVIVTGSGGGLGRAIARRLFDDGFSLVLTDLSADRLEMTVKALGGPDARIFTMPCDIRKQENRCRLVELAADRPEDLFGLVHSAGIGRVKPLFDETIADWRDMMETNLECAFFMSQLVLEQMRRIESGRIVNIASYYGLMGFNNQGYGSRAPEHTAENRGPARQSAYGASKGGLIQLTRELATAAGRWNVTVNAVSPGTIPHGPIVDPQSTNSVPMPNPEGAGLGDPVDKSVLDALGAQVPLNRVGRVDEVAGPVAFLMSEDASYITGVNLPVDGGWSAW</sequence>
<evidence type="ECO:0000256" key="1">
    <source>
        <dbReference type="ARBA" id="ARBA00006484"/>
    </source>
</evidence>
<evidence type="ECO:0000256" key="3">
    <source>
        <dbReference type="RuleBase" id="RU000363"/>
    </source>
</evidence>
<dbReference type="InterPro" id="IPR002347">
    <property type="entry name" value="SDR_fam"/>
</dbReference>
<dbReference type="Pfam" id="PF00106">
    <property type="entry name" value="adh_short"/>
    <property type="match status" value="1"/>
</dbReference>
<evidence type="ECO:0000313" key="6">
    <source>
        <dbReference type="Proteomes" id="UP000319769"/>
    </source>
</evidence>
<keyword evidence="2" id="KW-0560">Oxidoreductase</keyword>
<protein>
    <submittedName>
        <fullName evidence="5">SDR family oxidoreductase</fullName>
    </submittedName>
</protein>
<organism evidence="5 6">
    <name type="scientific">Amycolatopsis acidicola</name>
    <dbReference type="NCBI Taxonomy" id="2596893"/>
    <lineage>
        <taxon>Bacteria</taxon>
        <taxon>Bacillati</taxon>
        <taxon>Actinomycetota</taxon>
        <taxon>Actinomycetes</taxon>
        <taxon>Pseudonocardiales</taxon>
        <taxon>Pseudonocardiaceae</taxon>
        <taxon>Amycolatopsis</taxon>
    </lineage>
</organism>
<dbReference type="InterPro" id="IPR036291">
    <property type="entry name" value="NAD(P)-bd_dom_sf"/>
</dbReference>
<dbReference type="Gene3D" id="3.40.50.720">
    <property type="entry name" value="NAD(P)-binding Rossmann-like Domain"/>
    <property type="match status" value="1"/>
</dbReference>
<name>A0A5N0VHN7_9PSEU</name>
<dbReference type="AlphaFoldDB" id="A0A5N0VHN7"/>
<comment type="similarity">
    <text evidence="1 3">Belongs to the short-chain dehydrogenases/reductases (SDR) family.</text>
</comment>
<dbReference type="PRINTS" id="PR00081">
    <property type="entry name" value="GDHRDH"/>
</dbReference>
<dbReference type="GO" id="GO:0016616">
    <property type="term" value="F:oxidoreductase activity, acting on the CH-OH group of donors, NAD or NADP as acceptor"/>
    <property type="evidence" value="ECO:0007669"/>
    <property type="project" value="UniProtKB-ARBA"/>
</dbReference>
<dbReference type="SMART" id="SM00822">
    <property type="entry name" value="PKS_KR"/>
    <property type="match status" value="1"/>
</dbReference>
<dbReference type="EMBL" id="VMNW02000006">
    <property type="protein sequence ID" value="KAA9164943.1"/>
    <property type="molecule type" value="Genomic_DNA"/>
</dbReference>
<dbReference type="InterPro" id="IPR057326">
    <property type="entry name" value="KR_dom"/>
</dbReference>
<gene>
    <name evidence="5" type="ORF">FPZ12_006725</name>
</gene>
<accession>A0A5N0VHN7</accession>
<reference evidence="5" key="1">
    <citation type="submission" date="2019-09" db="EMBL/GenBank/DDBJ databases">
        <authorList>
            <person name="Teo W.F.A."/>
            <person name="Duangmal K."/>
        </authorList>
    </citation>
    <scope>NUCLEOTIDE SEQUENCE [LARGE SCALE GENOMIC DNA]</scope>
    <source>
        <strain evidence="5">K81G1</strain>
    </source>
</reference>
<evidence type="ECO:0000313" key="5">
    <source>
        <dbReference type="EMBL" id="KAA9164943.1"/>
    </source>
</evidence>
<dbReference type="OrthoDB" id="517007at2"/>
<dbReference type="PANTHER" id="PTHR42760:SF133">
    <property type="entry name" value="3-OXOACYL-[ACYL-CARRIER-PROTEIN] REDUCTASE"/>
    <property type="match status" value="1"/>
</dbReference>
<feature type="domain" description="Ketoreductase" evidence="4">
    <location>
        <begin position="10"/>
        <end position="237"/>
    </location>
</feature>
<dbReference type="PRINTS" id="PR00080">
    <property type="entry name" value="SDRFAMILY"/>
</dbReference>
<evidence type="ECO:0000256" key="2">
    <source>
        <dbReference type="ARBA" id="ARBA00023002"/>
    </source>
</evidence>
<dbReference type="CDD" id="cd05233">
    <property type="entry name" value="SDR_c"/>
    <property type="match status" value="1"/>
</dbReference>
<dbReference type="SUPFAM" id="SSF51735">
    <property type="entry name" value="NAD(P)-binding Rossmann-fold domains"/>
    <property type="match status" value="1"/>
</dbReference>
<evidence type="ECO:0000259" key="4">
    <source>
        <dbReference type="SMART" id="SM00822"/>
    </source>
</evidence>
<dbReference type="PANTHER" id="PTHR42760">
    <property type="entry name" value="SHORT-CHAIN DEHYDROGENASES/REDUCTASES FAMILY MEMBER"/>
    <property type="match status" value="1"/>
</dbReference>
<dbReference type="RefSeq" id="WP_144746599.1">
    <property type="nucleotide sequence ID" value="NZ_VMNW02000006.1"/>
</dbReference>
<proteinExistence type="inferred from homology"/>
<keyword evidence="6" id="KW-1185">Reference proteome</keyword>
<comment type="caution">
    <text evidence="5">The sequence shown here is derived from an EMBL/GenBank/DDBJ whole genome shotgun (WGS) entry which is preliminary data.</text>
</comment>
<dbReference type="Pfam" id="PF13561">
    <property type="entry name" value="adh_short_C2"/>
    <property type="match status" value="1"/>
</dbReference>
<dbReference type="Proteomes" id="UP000319769">
    <property type="component" value="Unassembled WGS sequence"/>
</dbReference>